<keyword evidence="1" id="KW-0175">Coiled coil</keyword>
<dbReference type="EMBL" id="JAUEPR010000017">
    <property type="protein sequence ID" value="KAK0477391.1"/>
    <property type="molecule type" value="Genomic_DNA"/>
</dbReference>
<organism evidence="3 4">
    <name type="scientific">Armillaria novae-zelandiae</name>
    <dbReference type="NCBI Taxonomy" id="153914"/>
    <lineage>
        <taxon>Eukaryota</taxon>
        <taxon>Fungi</taxon>
        <taxon>Dikarya</taxon>
        <taxon>Basidiomycota</taxon>
        <taxon>Agaricomycotina</taxon>
        <taxon>Agaricomycetes</taxon>
        <taxon>Agaricomycetidae</taxon>
        <taxon>Agaricales</taxon>
        <taxon>Marasmiineae</taxon>
        <taxon>Physalacriaceae</taxon>
        <taxon>Armillaria</taxon>
    </lineage>
</organism>
<proteinExistence type="predicted"/>
<protein>
    <submittedName>
        <fullName evidence="3">Uncharacterized protein</fullName>
    </submittedName>
</protein>
<evidence type="ECO:0000313" key="3">
    <source>
        <dbReference type="EMBL" id="KAK0477391.1"/>
    </source>
</evidence>
<sequence>MAAVIAGSTVGGVLASEFVFLWVLYQRNQKHRGADNNINGDALPTPIVVPDPIVTPVLPSSPTLERTISMDSTMESPPSVVPPPMVGPHPIPTPILPSPPPSAWPVSTHPLNIQRTLTQSSRSAYEEEIERLRQEVLAQKNHITYIHEQMELTHIGSPPPSYRSSRRSDHSVYSDSSSTLPPLPALPSPRLVLDEAQAI</sequence>
<evidence type="ECO:0000256" key="2">
    <source>
        <dbReference type="SAM" id="MobiDB-lite"/>
    </source>
</evidence>
<accession>A0AA39P4G0</accession>
<evidence type="ECO:0000256" key="1">
    <source>
        <dbReference type="SAM" id="Coils"/>
    </source>
</evidence>
<feature type="region of interest" description="Disordered" evidence="2">
    <location>
        <begin position="154"/>
        <end position="188"/>
    </location>
</feature>
<reference evidence="3" key="1">
    <citation type="submission" date="2023-06" db="EMBL/GenBank/DDBJ databases">
        <authorList>
            <consortium name="Lawrence Berkeley National Laboratory"/>
            <person name="Ahrendt S."/>
            <person name="Sahu N."/>
            <person name="Indic B."/>
            <person name="Wong-Bajracharya J."/>
            <person name="Merenyi Z."/>
            <person name="Ke H.-M."/>
            <person name="Monk M."/>
            <person name="Kocsube S."/>
            <person name="Drula E."/>
            <person name="Lipzen A."/>
            <person name="Balint B."/>
            <person name="Henrissat B."/>
            <person name="Andreopoulos B."/>
            <person name="Martin F.M."/>
            <person name="Harder C.B."/>
            <person name="Rigling D."/>
            <person name="Ford K.L."/>
            <person name="Foster G.D."/>
            <person name="Pangilinan J."/>
            <person name="Papanicolaou A."/>
            <person name="Barry K."/>
            <person name="LaButti K."/>
            <person name="Viragh M."/>
            <person name="Koriabine M."/>
            <person name="Yan M."/>
            <person name="Riley R."/>
            <person name="Champramary S."/>
            <person name="Plett K.L."/>
            <person name="Tsai I.J."/>
            <person name="Slot J."/>
            <person name="Sipos G."/>
            <person name="Plett J."/>
            <person name="Nagy L.G."/>
            <person name="Grigoriev I.V."/>
        </authorList>
    </citation>
    <scope>NUCLEOTIDE SEQUENCE</scope>
    <source>
        <strain evidence="3">ICMP 16352</strain>
    </source>
</reference>
<feature type="coiled-coil region" evidence="1">
    <location>
        <begin position="115"/>
        <end position="142"/>
    </location>
</feature>
<dbReference type="Proteomes" id="UP001175227">
    <property type="component" value="Unassembled WGS sequence"/>
</dbReference>
<evidence type="ECO:0000313" key="4">
    <source>
        <dbReference type="Proteomes" id="UP001175227"/>
    </source>
</evidence>
<comment type="caution">
    <text evidence="3">The sequence shown here is derived from an EMBL/GenBank/DDBJ whole genome shotgun (WGS) entry which is preliminary data.</text>
</comment>
<gene>
    <name evidence="3" type="ORF">IW261DRAFT_1487410</name>
</gene>
<name>A0AA39P4G0_9AGAR</name>
<dbReference type="AlphaFoldDB" id="A0AA39P4G0"/>
<keyword evidence="4" id="KW-1185">Reference proteome</keyword>